<evidence type="ECO:0000256" key="2">
    <source>
        <dbReference type="SAM" id="SignalP"/>
    </source>
</evidence>
<feature type="domain" description="Transglycosylase SLT" evidence="3">
    <location>
        <begin position="162"/>
        <end position="232"/>
    </location>
</feature>
<evidence type="ECO:0000259" key="3">
    <source>
        <dbReference type="Pfam" id="PF01464"/>
    </source>
</evidence>
<feature type="region of interest" description="Disordered" evidence="1">
    <location>
        <begin position="96"/>
        <end position="148"/>
    </location>
</feature>
<feature type="compositionally biased region" description="Basic and acidic residues" evidence="1">
    <location>
        <begin position="96"/>
        <end position="125"/>
    </location>
</feature>
<evidence type="ECO:0000313" key="4">
    <source>
        <dbReference type="EMBL" id="MFC4498580.1"/>
    </source>
</evidence>
<evidence type="ECO:0000313" key="5">
    <source>
        <dbReference type="Proteomes" id="UP001595839"/>
    </source>
</evidence>
<sequence>MSRPKLPDIPWRTFRIASAVALATLLTTALVVAPADAKPDGPTPQPVLMPSMTNLDALPDDHLKVIEALQLQAAAQAAAHREAAAEAAAKRRAQEAKAAAEQRAQEAKVAAERRAAAKTAAEAKRPAAPPRANRSRSRGLPAHTATVSGAQSLARSRLSSAQYSCLSAVVEHESGWNHRAVNPSSGAYGLFQALPGSKMASAGSDWRTSPLTQMRWGLSYMKARYGSPCGAWNFWQKNGWY</sequence>
<dbReference type="Proteomes" id="UP001595839">
    <property type="component" value="Unassembled WGS sequence"/>
</dbReference>
<dbReference type="RefSeq" id="WP_381168005.1">
    <property type="nucleotide sequence ID" value="NZ_JBHSFK010000002.1"/>
</dbReference>
<protein>
    <submittedName>
        <fullName evidence="4">Transglycosylase SLT domain-containing protein</fullName>
    </submittedName>
</protein>
<proteinExistence type="predicted"/>
<dbReference type="InterPro" id="IPR008258">
    <property type="entry name" value="Transglycosylase_SLT_dom_1"/>
</dbReference>
<organism evidence="4 5">
    <name type="scientific">Streptomyces vulcanius</name>
    <dbReference type="NCBI Taxonomy" id="1441876"/>
    <lineage>
        <taxon>Bacteria</taxon>
        <taxon>Bacillati</taxon>
        <taxon>Actinomycetota</taxon>
        <taxon>Actinomycetes</taxon>
        <taxon>Kitasatosporales</taxon>
        <taxon>Streptomycetaceae</taxon>
        <taxon>Streptomyces</taxon>
    </lineage>
</organism>
<keyword evidence="2" id="KW-0732">Signal</keyword>
<reference evidence="5" key="1">
    <citation type="journal article" date="2019" name="Int. J. Syst. Evol. Microbiol.">
        <title>The Global Catalogue of Microorganisms (GCM) 10K type strain sequencing project: providing services to taxonomists for standard genome sequencing and annotation.</title>
        <authorList>
            <consortium name="The Broad Institute Genomics Platform"/>
            <consortium name="The Broad Institute Genome Sequencing Center for Infectious Disease"/>
            <person name="Wu L."/>
            <person name="Ma J."/>
        </authorList>
    </citation>
    <scope>NUCLEOTIDE SEQUENCE [LARGE SCALE GENOMIC DNA]</scope>
    <source>
        <strain evidence="5">CGMCC 4.7177</strain>
    </source>
</reference>
<dbReference type="InterPro" id="IPR023346">
    <property type="entry name" value="Lysozyme-like_dom_sf"/>
</dbReference>
<keyword evidence="5" id="KW-1185">Reference proteome</keyword>
<dbReference type="Gene3D" id="1.10.530.10">
    <property type="match status" value="1"/>
</dbReference>
<comment type="caution">
    <text evidence="4">The sequence shown here is derived from an EMBL/GenBank/DDBJ whole genome shotgun (WGS) entry which is preliminary data.</text>
</comment>
<gene>
    <name evidence="4" type="ORF">ACFPIH_03410</name>
</gene>
<dbReference type="Pfam" id="PF01464">
    <property type="entry name" value="SLT"/>
    <property type="match status" value="1"/>
</dbReference>
<dbReference type="SUPFAM" id="SSF53955">
    <property type="entry name" value="Lysozyme-like"/>
    <property type="match status" value="1"/>
</dbReference>
<feature type="chain" id="PRO_5046871130" evidence="2">
    <location>
        <begin position="38"/>
        <end position="241"/>
    </location>
</feature>
<name>A0ABV9AFC0_9ACTN</name>
<feature type="signal peptide" evidence="2">
    <location>
        <begin position="1"/>
        <end position="37"/>
    </location>
</feature>
<evidence type="ECO:0000256" key="1">
    <source>
        <dbReference type="SAM" id="MobiDB-lite"/>
    </source>
</evidence>
<accession>A0ABV9AFC0</accession>
<dbReference type="EMBL" id="JBHSFK010000002">
    <property type="protein sequence ID" value="MFC4498580.1"/>
    <property type="molecule type" value="Genomic_DNA"/>
</dbReference>